<feature type="compositionally biased region" description="Basic and acidic residues" evidence="1">
    <location>
        <begin position="32"/>
        <end position="51"/>
    </location>
</feature>
<feature type="compositionally biased region" description="Basic and acidic residues" evidence="1">
    <location>
        <begin position="379"/>
        <end position="393"/>
    </location>
</feature>
<feature type="compositionally biased region" description="Polar residues" evidence="1">
    <location>
        <begin position="880"/>
        <end position="897"/>
    </location>
</feature>
<feature type="compositionally biased region" description="Basic and acidic residues" evidence="1">
    <location>
        <begin position="568"/>
        <end position="581"/>
    </location>
</feature>
<gene>
    <name evidence="2" type="ORF">PAUS00366_LOCUS3674</name>
</gene>
<feature type="region of interest" description="Disordered" evidence="1">
    <location>
        <begin position="693"/>
        <end position="731"/>
    </location>
</feature>
<feature type="region of interest" description="Disordered" evidence="1">
    <location>
        <begin position="32"/>
        <end position="74"/>
    </location>
</feature>
<feature type="compositionally biased region" description="Basic residues" evidence="1">
    <location>
        <begin position="869"/>
        <end position="879"/>
    </location>
</feature>
<feature type="compositionally biased region" description="Low complexity" evidence="1">
    <location>
        <begin position="589"/>
        <end position="612"/>
    </location>
</feature>
<reference evidence="2" key="1">
    <citation type="submission" date="2021-01" db="EMBL/GenBank/DDBJ databases">
        <authorList>
            <person name="Corre E."/>
            <person name="Pelletier E."/>
            <person name="Niang G."/>
            <person name="Scheremetjew M."/>
            <person name="Finn R."/>
            <person name="Kale V."/>
            <person name="Holt S."/>
            <person name="Cochrane G."/>
            <person name="Meng A."/>
            <person name="Brown T."/>
            <person name="Cohen L."/>
        </authorList>
    </citation>
    <scope>NUCLEOTIDE SEQUENCE</scope>
    <source>
        <strain evidence="2">10249 10 AB</strain>
    </source>
</reference>
<protein>
    <recommendedName>
        <fullName evidence="3">PH domain-containing protein</fullName>
    </recommendedName>
</protein>
<evidence type="ECO:0008006" key="3">
    <source>
        <dbReference type="Google" id="ProtNLM"/>
    </source>
</evidence>
<dbReference type="AlphaFoldDB" id="A0A7S4ACP3"/>
<feature type="region of interest" description="Disordered" evidence="1">
    <location>
        <begin position="566"/>
        <end position="624"/>
    </location>
</feature>
<feature type="region of interest" description="Disordered" evidence="1">
    <location>
        <begin position="379"/>
        <end position="416"/>
    </location>
</feature>
<evidence type="ECO:0000313" key="2">
    <source>
        <dbReference type="EMBL" id="CAE0710947.1"/>
    </source>
</evidence>
<feature type="compositionally biased region" description="Polar residues" evidence="1">
    <location>
        <begin position="858"/>
        <end position="868"/>
    </location>
</feature>
<organism evidence="2">
    <name type="scientific">Pseudo-nitzschia australis</name>
    <dbReference type="NCBI Taxonomy" id="44445"/>
    <lineage>
        <taxon>Eukaryota</taxon>
        <taxon>Sar</taxon>
        <taxon>Stramenopiles</taxon>
        <taxon>Ochrophyta</taxon>
        <taxon>Bacillariophyta</taxon>
        <taxon>Bacillariophyceae</taxon>
        <taxon>Bacillariophycidae</taxon>
        <taxon>Bacillariales</taxon>
        <taxon>Bacillariaceae</taxon>
        <taxon>Pseudo-nitzschia</taxon>
    </lineage>
</organism>
<proteinExistence type="predicted"/>
<feature type="region of interest" description="Disordered" evidence="1">
    <location>
        <begin position="842"/>
        <end position="903"/>
    </location>
</feature>
<accession>A0A7S4ACP3</accession>
<evidence type="ECO:0000256" key="1">
    <source>
        <dbReference type="SAM" id="MobiDB-lite"/>
    </source>
</evidence>
<name>A0A7S4ACP3_9STRA</name>
<sequence>MASSLDERMGNAENEDDYTYIEYDYYDEEMTEEKKIDYDQDGKQLEQDNKRLKNSTGSVISAVTVEGDETDKDDEDEYTYEYEEETILESVMESDYKKRYMNQNIYIDDSTAVPPPLPAYRATTTGDENTASAISTPKEASTLTSTFTLTIPRKAPPAVQASISPITRCVNDPVVTPRSKNVIKEEDDASVHLSASKKRASAANSVGLSELSKQLRILQAKNESQAVDNHRLERQLRILADLQGISVGELRRALEDACASEAFGELQNRVSKLKYELEAATLAKQAELRKDATAPHIANLELRVGELEEVEEKQAKEIRTLYEDLRQERAKSMRLESENQPLKKALQDMIQRCQSETARAAQLEADLRKEIQGLRELQSKKMRKEAERSRDTMHGVGKSAGTTRGGDGVAAAGNSSSSSVMTVPLEMATDYEEMVQLLKKRDAELRDVQAKLHADETQRAEKLNDAEERARQIHMDMRVEKDKLALTVKELEDADGQNGLRLAQYKARFAVQDERIVDMGQQLDSLYVAFTLLKEEYDSENEKHAAMMTNLNDADAEIARQTNEMEIEQEKKKGRPQRERGVWPPGPSPSTARSTSTASVNSTTHSGSNTSTEEVAPQSATTSAYVGDHRHSIVATAPVATAPISPGTPDPTRQCHSMHDAPYAIDAPITYATARAFHPSPERTPSTWQLLFPNGQDQSGTGDRYEGVNNASNDGRHRGRHQHQQDQYQHHHELISGPLIEESNSMLRKWKNKPKASKIYFRGQGYQWEVNPKRSFPLEFGISKVEYNPNHPLSFAVYLDPSTKGAPVIRAAALNERDYHRWMAALYKATTGEEYQGAPEIPIITSPSYTPSSVSSPRLQSMQRSTHSNARRPHDRRFSHLSSPRPSSNRSIQSLQGEGQEDFDLQRALALSRLET</sequence>
<feature type="compositionally biased region" description="Low complexity" evidence="1">
    <location>
        <begin position="842"/>
        <end position="857"/>
    </location>
</feature>
<dbReference type="EMBL" id="HBIX01004649">
    <property type="protein sequence ID" value="CAE0710947.1"/>
    <property type="molecule type" value="Transcribed_RNA"/>
</dbReference>
<feature type="region of interest" description="Disordered" evidence="1">
    <location>
        <begin position="638"/>
        <end position="658"/>
    </location>
</feature>